<comment type="caution">
    <text evidence="1">The sequence shown here is derived from an EMBL/GenBank/DDBJ whole genome shotgun (WGS) entry which is preliminary data.</text>
</comment>
<protein>
    <submittedName>
        <fullName evidence="1">Uncharacterized protein</fullName>
    </submittedName>
</protein>
<organism evidence="1 2">
    <name type="scientific">Rhododendron molle</name>
    <name type="common">Chinese azalea</name>
    <name type="synonym">Azalea mollis</name>
    <dbReference type="NCBI Taxonomy" id="49168"/>
    <lineage>
        <taxon>Eukaryota</taxon>
        <taxon>Viridiplantae</taxon>
        <taxon>Streptophyta</taxon>
        <taxon>Embryophyta</taxon>
        <taxon>Tracheophyta</taxon>
        <taxon>Spermatophyta</taxon>
        <taxon>Magnoliopsida</taxon>
        <taxon>eudicotyledons</taxon>
        <taxon>Gunneridae</taxon>
        <taxon>Pentapetalae</taxon>
        <taxon>asterids</taxon>
        <taxon>Ericales</taxon>
        <taxon>Ericaceae</taxon>
        <taxon>Ericoideae</taxon>
        <taxon>Rhodoreae</taxon>
        <taxon>Rhododendron</taxon>
    </lineage>
</organism>
<gene>
    <name evidence="1" type="ORF">RHMOL_Rhmol04G0188500</name>
</gene>
<proteinExistence type="predicted"/>
<accession>A0ACC0P4G4</accession>
<evidence type="ECO:0000313" key="1">
    <source>
        <dbReference type="EMBL" id="KAI8559632.1"/>
    </source>
</evidence>
<keyword evidence="2" id="KW-1185">Reference proteome</keyword>
<evidence type="ECO:0000313" key="2">
    <source>
        <dbReference type="Proteomes" id="UP001062846"/>
    </source>
</evidence>
<dbReference type="Proteomes" id="UP001062846">
    <property type="component" value="Chromosome 4"/>
</dbReference>
<name>A0ACC0P4G4_RHOML</name>
<reference evidence="1" key="1">
    <citation type="submission" date="2022-02" db="EMBL/GenBank/DDBJ databases">
        <title>Plant Genome Project.</title>
        <authorList>
            <person name="Zhang R.-G."/>
        </authorList>
    </citation>
    <scope>NUCLEOTIDE SEQUENCE</scope>
    <source>
        <strain evidence="1">AT1</strain>
    </source>
</reference>
<dbReference type="EMBL" id="CM046391">
    <property type="protein sequence ID" value="KAI8559632.1"/>
    <property type="molecule type" value="Genomic_DNA"/>
</dbReference>
<sequence length="415" mass="48185">MTDRKKQLALPSWANQTSKNKYQVLGQIPKPSYYSALATIPPINPSLITQSAHSMVPQKYTPTEYLLKSTTTNLFSVEPVHQNILDPIELVKQFFPPDCHFIPPHHEKTIDFYRDILLNHQSILIKPITDKRDPNKIIYHSIYTHNIVNLGEWGHPSLLKPLTGHPIQYNYYDYMESWFKVLLHENEKFTHSWFVQFDHKFKSTIPSWFVRWWHQFGAILDILPIELNDQVTLFSTMFKTNQHTSQFPVLLIFMIKYKVPWIIKWRYQLLNGIVSRQYLVKWWGQYNHQKIIDQVKVEFPARVPTPVQPVQPVQQQQPVQPIQQQQLAPVQPVQQQQLAPSQPQLDSLSVSSIKLGSPAPHSSRSTKTKKKCSQLLMLAQQLIAQASQEENSSSDESTNSNPYGLAYQDAQDPFA</sequence>